<accession>A0A290Z9W3</accession>
<proteinExistence type="predicted"/>
<dbReference type="Gene3D" id="3.30.750.24">
    <property type="entry name" value="STAS domain"/>
    <property type="match status" value="1"/>
</dbReference>
<dbReference type="PROSITE" id="PS50801">
    <property type="entry name" value="STAS"/>
    <property type="match status" value="1"/>
</dbReference>
<dbReference type="GO" id="GO:0043856">
    <property type="term" value="F:anti-sigma factor antagonist activity"/>
    <property type="evidence" value="ECO:0007669"/>
    <property type="project" value="TreeGrafter"/>
</dbReference>
<dbReference type="AlphaFoldDB" id="A0A290Z9W3"/>
<feature type="compositionally biased region" description="Basic and acidic residues" evidence="1">
    <location>
        <begin position="1"/>
        <end position="12"/>
    </location>
</feature>
<dbReference type="InterPro" id="IPR002645">
    <property type="entry name" value="STAS_dom"/>
</dbReference>
<sequence>MIVATHDPRRPQPPELVHPPPPAQPLLTVVSRRLSPRALVCEVSGEVDSNSAQHLREHLVGLIRVSGPDLVVDLDGVRLLAAAGLGVLAEAAALAAAAGVRMPVVASTRQVLLPLALTELDLVLDVHRNVTDVRLRSSQHGPRRRAPSERRRPARPPVSSLSNAS</sequence>
<dbReference type="PANTHER" id="PTHR33495">
    <property type="entry name" value="ANTI-SIGMA FACTOR ANTAGONIST TM_1081-RELATED-RELATED"/>
    <property type="match status" value="1"/>
</dbReference>
<keyword evidence="4" id="KW-1185">Reference proteome</keyword>
<feature type="compositionally biased region" description="Pro residues" evidence="1">
    <location>
        <begin position="13"/>
        <end position="23"/>
    </location>
</feature>
<protein>
    <recommendedName>
        <fullName evidence="2">STAS domain-containing protein</fullName>
    </recommendedName>
</protein>
<organism evidence="3 4">
    <name type="scientific">Actinosynnema pretiosum</name>
    <dbReference type="NCBI Taxonomy" id="42197"/>
    <lineage>
        <taxon>Bacteria</taxon>
        <taxon>Bacillati</taxon>
        <taxon>Actinomycetota</taxon>
        <taxon>Actinomycetes</taxon>
        <taxon>Pseudonocardiales</taxon>
        <taxon>Pseudonocardiaceae</taxon>
        <taxon>Actinosynnema</taxon>
    </lineage>
</organism>
<evidence type="ECO:0000256" key="1">
    <source>
        <dbReference type="SAM" id="MobiDB-lite"/>
    </source>
</evidence>
<feature type="region of interest" description="Disordered" evidence="1">
    <location>
        <begin position="1"/>
        <end position="23"/>
    </location>
</feature>
<dbReference type="KEGG" id="apre:CNX65_22945"/>
<name>A0A290Z9W3_9PSEU</name>
<feature type="domain" description="STAS" evidence="2">
    <location>
        <begin position="28"/>
        <end position="120"/>
    </location>
</feature>
<dbReference type="InterPro" id="IPR036513">
    <property type="entry name" value="STAS_dom_sf"/>
</dbReference>
<evidence type="ECO:0000313" key="3">
    <source>
        <dbReference type="EMBL" id="ATE55784.1"/>
    </source>
</evidence>
<dbReference type="Pfam" id="PF01740">
    <property type="entry name" value="STAS"/>
    <property type="match status" value="1"/>
</dbReference>
<dbReference type="CDD" id="cd07043">
    <property type="entry name" value="STAS_anti-anti-sigma_factors"/>
    <property type="match status" value="1"/>
</dbReference>
<gene>
    <name evidence="3" type="ORF">CNX65_22945</name>
</gene>
<reference evidence="3" key="1">
    <citation type="submission" date="2017-09" db="EMBL/GenBank/DDBJ databases">
        <title>Complete Genome Sequence of ansamitocin-producing Bacterium Actinosynnema pretiosum X47.</title>
        <authorList>
            <person name="Cao G."/>
            <person name="Zong G."/>
            <person name="Zhong C."/>
            <person name="Fu J."/>
        </authorList>
    </citation>
    <scope>NUCLEOTIDE SEQUENCE [LARGE SCALE GENOMIC DNA]</scope>
    <source>
        <strain evidence="3">X47</strain>
    </source>
</reference>
<dbReference type="Proteomes" id="UP000218505">
    <property type="component" value="Chromosome"/>
</dbReference>
<evidence type="ECO:0000259" key="2">
    <source>
        <dbReference type="PROSITE" id="PS50801"/>
    </source>
</evidence>
<dbReference type="SUPFAM" id="SSF52091">
    <property type="entry name" value="SpoIIaa-like"/>
    <property type="match status" value="1"/>
</dbReference>
<evidence type="ECO:0000313" key="4">
    <source>
        <dbReference type="Proteomes" id="UP000218505"/>
    </source>
</evidence>
<feature type="region of interest" description="Disordered" evidence="1">
    <location>
        <begin position="135"/>
        <end position="165"/>
    </location>
</feature>
<dbReference type="PANTHER" id="PTHR33495:SF2">
    <property type="entry name" value="ANTI-SIGMA FACTOR ANTAGONIST TM_1081-RELATED"/>
    <property type="match status" value="1"/>
</dbReference>
<dbReference type="EMBL" id="CP023445">
    <property type="protein sequence ID" value="ATE55784.1"/>
    <property type="molecule type" value="Genomic_DNA"/>
</dbReference>